<keyword evidence="3" id="KW-0677">Repeat</keyword>
<proteinExistence type="predicted"/>
<name>A0ABQ7SAJ7_9ACAR</name>
<keyword evidence="5" id="KW-0862">Zinc</keyword>
<evidence type="ECO:0000256" key="5">
    <source>
        <dbReference type="ARBA" id="ARBA00022833"/>
    </source>
</evidence>
<sequence>MWNSFGASNTGLNGTNIANATQLQLWNHPPLVLDPLSSHHNHHVATTMLSSNTTGNSYHHHHHAHDHHHHHQLNFNHTSGSLNADHTSTLHLHQQTFHPNQTYHNVQSLTNHLDRASLSSEVVNDASYMSSDSSTINISDIPVSGPPQVSKLISGGQLSQQHNPHSSLPSSQFDSRSNSRSQAGTPTPINPGDPSTSSANQINPIVHQSNGVGFHHSNSIDIGTLPGSSGALSTGSSAAGFACSSCNKVLPTKNSYQVHLNQHARSFEPGERPFPCDICAKAFSEKERLKIHMRTHTGEKPFSCNICGKSFSQKSTVKRHQTVHTGEKKFRCDCGKGFANRGNLIAHIKTRGPSHSE</sequence>
<keyword evidence="11" id="KW-1185">Reference proteome</keyword>
<feature type="compositionally biased region" description="Polar residues" evidence="8">
    <location>
        <begin position="156"/>
        <end position="169"/>
    </location>
</feature>
<evidence type="ECO:0000256" key="4">
    <source>
        <dbReference type="ARBA" id="ARBA00022771"/>
    </source>
</evidence>
<evidence type="ECO:0000256" key="6">
    <source>
        <dbReference type="ARBA" id="ARBA00023242"/>
    </source>
</evidence>
<feature type="compositionally biased region" description="Polar residues" evidence="8">
    <location>
        <begin position="183"/>
        <end position="202"/>
    </location>
</feature>
<feature type="domain" description="C2H2-type" evidence="9">
    <location>
        <begin position="302"/>
        <end position="329"/>
    </location>
</feature>
<dbReference type="InterPro" id="IPR013087">
    <property type="entry name" value="Znf_C2H2_type"/>
</dbReference>
<comment type="caution">
    <text evidence="10">The sequence shown here is derived from an EMBL/GenBank/DDBJ whole genome shotgun (WGS) entry which is preliminary data.</text>
</comment>
<dbReference type="EMBL" id="JAIFTH010000148">
    <property type="protein sequence ID" value="KAG9510431.1"/>
    <property type="molecule type" value="Genomic_DNA"/>
</dbReference>
<feature type="domain" description="C2H2-type" evidence="9">
    <location>
        <begin position="330"/>
        <end position="357"/>
    </location>
</feature>
<evidence type="ECO:0000313" key="10">
    <source>
        <dbReference type="EMBL" id="KAG9510431.1"/>
    </source>
</evidence>
<dbReference type="PROSITE" id="PS00028">
    <property type="entry name" value="ZINC_FINGER_C2H2_1"/>
    <property type="match status" value="3"/>
</dbReference>
<feature type="domain" description="C2H2-type" evidence="9">
    <location>
        <begin position="274"/>
        <end position="301"/>
    </location>
</feature>
<evidence type="ECO:0000256" key="8">
    <source>
        <dbReference type="SAM" id="MobiDB-lite"/>
    </source>
</evidence>
<dbReference type="Gene3D" id="3.30.160.60">
    <property type="entry name" value="Classic Zinc Finger"/>
    <property type="match status" value="3"/>
</dbReference>
<feature type="compositionally biased region" description="Polar residues" evidence="8">
    <location>
        <begin position="73"/>
        <end position="85"/>
    </location>
</feature>
<dbReference type="PANTHER" id="PTHR24394:SF44">
    <property type="entry name" value="ZINC FINGER PROTEIN 271-LIKE"/>
    <property type="match status" value="1"/>
</dbReference>
<reference evidence="10 11" key="1">
    <citation type="submission" date="2020-10" db="EMBL/GenBank/DDBJ databases">
        <authorList>
            <person name="Klimov P.B."/>
            <person name="Dyachkov S.M."/>
            <person name="Chetverikov P.E."/>
        </authorList>
    </citation>
    <scope>NUCLEOTIDE SEQUENCE [LARGE SCALE GENOMIC DNA]</scope>
    <source>
        <strain evidence="10">BMOC 18-1129-001#AD2665</strain>
        <tissue evidence="10">Entire mites</tissue>
    </source>
</reference>
<evidence type="ECO:0000313" key="11">
    <source>
        <dbReference type="Proteomes" id="UP000825002"/>
    </source>
</evidence>
<keyword evidence="2" id="KW-0479">Metal-binding</keyword>
<evidence type="ECO:0000256" key="2">
    <source>
        <dbReference type="ARBA" id="ARBA00022723"/>
    </source>
</evidence>
<evidence type="ECO:0000256" key="1">
    <source>
        <dbReference type="ARBA" id="ARBA00004123"/>
    </source>
</evidence>
<feature type="domain" description="C2H2-type" evidence="9">
    <location>
        <begin position="241"/>
        <end position="273"/>
    </location>
</feature>
<feature type="compositionally biased region" description="Low complexity" evidence="8">
    <location>
        <begin position="130"/>
        <end position="141"/>
    </location>
</feature>
<feature type="region of interest" description="Disordered" evidence="8">
    <location>
        <begin position="130"/>
        <end position="202"/>
    </location>
</feature>
<protein>
    <submittedName>
        <fullName evidence="10">Zinc finger protein 182</fullName>
    </submittedName>
</protein>
<evidence type="ECO:0000256" key="3">
    <source>
        <dbReference type="ARBA" id="ARBA00022737"/>
    </source>
</evidence>
<dbReference type="InterPro" id="IPR036236">
    <property type="entry name" value="Znf_C2H2_sf"/>
</dbReference>
<feature type="compositionally biased region" description="Low complexity" evidence="8">
    <location>
        <begin position="170"/>
        <end position="182"/>
    </location>
</feature>
<feature type="compositionally biased region" description="Basic residues" evidence="8">
    <location>
        <begin position="58"/>
        <end position="72"/>
    </location>
</feature>
<evidence type="ECO:0000259" key="9">
    <source>
        <dbReference type="PROSITE" id="PS50157"/>
    </source>
</evidence>
<dbReference type="Pfam" id="PF12874">
    <property type="entry name" value="zf-met"/>
    <property type="match status" value="1"/>
</dbReference>
<evidence type="ECO:0000256" key="7">
    <source>
        <dbReference type="PROSITE-ProRule" id="PRU00042"/>
    </source>
</evidence>
<dbReference type="Pfam" id="PF00096">
    <property type="entry name" value="zf-C2H2"/>
    <property type="match status" value="3"/>
</dbReference>
<keyword evidence="6" id="KW-0539">Nucleus</keyword>
<dbReference type="SMART" id="SM00355">
    <property type="entry name" value="ZnF_C2H2"/>
    <property type="match status" value="4"/>
</dbReference>
<accession>A0ABQ7SAJ7</accession>
<dbReference type="PROSITE" id="PS50157">
    <property type="entry name" value="ZINC_FINGER_C2H2_2"/>
    <property type="match status" value="4"/>
</dbReference>
<dbReference type="PANTHER" id="PTHR24394">
    <property type="entry name" value="ZINC FINGER PROTEIN"/>
    <property type="match status" value="1"/>
</dbReference>
<dbReference type="SUPFAM" id="SSF57667">
    <property type="entry name" value="beta-beta-alpha zinc fingers"/>
    <property type="match status" value="2"/>
</dbReference>
<comment type="subcellular location">
    <subcellularLocation>
        <location evidence="1">Nucleus</location>
    </subcellularLocation>
</comment>
<dbReference type="Proteomes" id="UP000825002">
    <property type="component" value="Unassembled WGS sequence"/>
</dbReference>
<organism evidence="10 11">
    <name type="scientific">Fragariocoptes setiger</name>
    <dbReference type="NCBI Taxonomy" id="1670756"/>
    <lineage>
        <taxon>Eukaryota</taxon>
        <taxon>Metazoa</taxon>
        <taxon>Ecdysozoa</taxon>
        <taxon>Arthropoda</taxon>
        <taxon>Chelicerata</taxon>
        <taxon>Arachnida</taxon>
        <taxon>Acari</taxon>
        <taxon>Acariformes</taxon>
        <taxon>Trombidiformes</taxon>
        <taxon>Prostigmata</taxon>
        <taxon>Eupodina</taxon>
        <taxon>Eriophyoidea</taxon>
        <taxon>Phytoptidae</taxon>
        <taxon>Fragariocoptes</taxon>
    </lineage>
</organism>
<gene>
    <name evidence="10" type="primary">Znf182</name>
    <name evidence="10" type="ORF">GZH46_01028</name>
</gene>
<keyword evidence="4 7" id="KW-0863">Zinc-finger</keyword>
<feature type="region of interest" description="Disordered" evidence="8">
    <location>
        <begin position="53"/>
        <end position="85"/>
    </location>
</feature>